<dbReference type="Proteomes" id="UP000199032">
    <property type="component" value="Unassembled WGS sequence"/>
</dbReference>
<feature type="domain" description="PilZ" evidence="2">
    <location>
        <begin position="20"/>
        <end position="119"/>
    </location>
</feature>
<sequence length="127" mass="13948">MRQARGTARFKPHQSHHSIERRRASRKSVSFGLMYSGVSGEDVLIGDGTIVDLSESGLGLRGDIRVPVGMELTLFLYLSDRDEPLSILESTVVWSSGSLFGVVFNDLSLSDGERLRSFLHTHSVGQA</sequence>
<feature type="region of interest" description="Disordered" evidence="1">
    <location>
        <begin position="1"/>
        <end position="24"/>
    </location>
</feature>
<dbReference type="InterPro" id="IPR009875">
    <property type="entry name" value="PilZ_domain"/>
</dbReference>
<dbReference type="Pfam" id="PF07238">
    <property type="entry name" value="PilZ"/>
    <property type="match status" value="1"/>
</dbReference>
<evidence type="ECO:0000256" key="1">
    <source>
        <dbReference type="SAM" id="MobiDB-lite"/>
    </source>
</evidence>
<evidence type="ECO:0000313" key="4">
    <source>
        <dbReference type="Proteomes" id="UP000199032"/>
    </source>
</evidence>
<proteinExistence type="predicted"/>
<dbReference type="GO" id="GO:0035438">
    <property type="term" value="F:cyclic-di-GMP binding"/>
    <property type="evidence" value="ECO:0007669"/>
    <property type="project" value="InterPro"/>
</dbReference>
<dbReference type="SUPFAM" id="SSF141371">
    <property type="entry name" value="PilZ domain-like"/>
    <property type="match status" value="1"/>
</dbReference>
<evidence type="ECO:0000259" key="2">
    <source>
        <dbReference type="Pfam" id="PF07238"/>
    </source>
</evidence>
<name>A0A0S4LET4_9BACT</name>
<dbReference type="OrthoDB" id="9808885at2"/>
<organism evidence="3 4">
    <name type="scientific">Candidatus Nitrospira nitrosa</name>
    <dbReference type="NCBI Taxonomy" id="1742972"/>
    <lineage>
        <taxon>Bacteria</taxon>
        <taxon>Pseudomonadati</taxon>
        <taxon>Nitrospirota</taxon>
        <taxon>Nitrospiria</taxon>
        <taxon>Nitrospirales</taxon>
        <taxon>Nitrospiraceae</taxon>
        <taxon>Nitrospira</taxon>
    </lineage>
</organism>
<gene>
    <name evidence="3" type="ORF">COMA1_11708</name>
</gene>
<dbReference type="STRING" id="1742972.COMA1_11708"/>
<dbReference type="Gene3D" id="2.40.10.220">
    <property type="entry name" value="predicted glycosyltransferase like domains"/>
    <property type="match status" value="1"/>
</dbReference>
<reference evidence="3 4" key="1">
    <citation type="submission" date="2015-10" db="EMBL/GenBank/DDBJ databases">
        <authorList>
            <person name="Gilbert D.G."/>
        </authorList>
    </citation>
    <scope>NUCLEOTIDE SEQUENCE [LARGE SCALE GENOMIC DNA]</scope>
    <source>
        <strain evidence="3">COMA1</strain>
    </source>
</reference>
<keyword evidence="4" id="KW-1185">Reference proteome</keyword>
<dbReference type="EMBL" id="CZQA01000001">
    <property type="protein sequence ID" value="CUS34438.1"/>
    <property type="molecule type" value="Genomic_DNA"/>
</dbReference>
<dbReference type="AlphaFoldDB" id="A0A0S4LET4"/>
<dbReference type="RefSeq" id="WP_090746400.1">
    <property type="nucleotide sequence ID" value="NZ_CZQA01000001.1"/>
</dbReference>
<accession>A0A0S4LET4</accession>
<evidence type="ECO:0000313" key="3">
    <source>
        <dbReference type="EMBL" id="CUS34438.1"/>
    </source>
</evidence>
<protein>
    <recommendedName>
        <fullName evidence="2">PilZ domain-containing protein</fullName>
    </recommendedName>
</protein>